<name>A0ABV8FEJ2_9ACTN</name>
<keyword evidence="2" id="KW-0808">Transferase</keyword>
<dbReference type="EC" id="2.1.-.-" evidence="2"/>
<accession>A0ABV8FEJ2</accession>
<dbReference type="CDD" id="cd02440">
    <property type="entry name" value="AdoMet_MTases"/>
    <property type="match status" value="1"/>
</dbReference>
<dbReference type="GO" id="GO:0008168">
    <property type="term" value="F:methyltransferase activity"/>
    <property type="evidence" value="ECO:0007669"/>
    <property type="project" value="UniProtKB-KW"/>
</dbReference>
<comment type="caution">
    <text evidence="2">The sequence shown here is derived from an EMBL/GenBank/DDBJ whole genome shotgun (WGS) entry which is preliminary data.</text>
</comment>
<evidence type="ECO:0000313" key="2">
    <source>
        <dbReference type="EMBL" id="MFC3986346.1"/>
    </source>
</evidence>
<sequence length="213" mass="23391">MLGRLAGQFRLITRSFPAARRRYGVVRTMRLVSHELLFDVRHGTDTSLEPPGCATAHEGTNPLLFAEMLRNAPLTTDGRVFVDFGAGKGRVLMLAARHGFAAAIGVESSPELCAIANANIARFGRRRPCALSVTCADAGSFAVPTSVTVAYFFHPFGAETMHAVVERILESLAEAPRDFYVMYLNPRYADMFVTAGFDETGRWHDAVLLSRPR</sequence>
<dbReference type="InterPro" id="IPR029063">
    <property type="entry name" value="SAM-dependent_MTases_sf"/>
</dbReference>
<dbReference type="InterPro" id="IPR041698">
    <property type="entry name" value="Methyltransf_25"/>
</dbReference>
<dbReference type="EMBL" id="JBHSBC010000053">
    <property type="protein sequence ID" value="MFC3986346.1"/>
    <property type="molecule type" value="Genomic_DNA"/>
</dbReference>
<reference evidence="3" key="1">
    <citation type="journal article" date="2019" name="Int. J. Syst. Evol. Microbiol.">
        <title>The Global Catalogue of Microorganisms (GCM) 10K type strain sequencing project: providing services to taxonomists for standard genome sequencing and annotation.</title>
        <authorList>
            <consortium name="The Broad Institute Genomics Platform"/>
            <consortium name="The Broad Institute Genome Sequencing Center for Infectious Disease"/>
            <person name="Wu L."/>
            <person name="Ma J."/>
        </authorList>
    </citation>
    <scope>NUCLEOTIDE SEQUENCE [LARGE SCALE GENOMIC DNA]</scope>
    <source>
        <strain evidence="3">TBRC 7912</strain>
    </source>
</reference>
<evidence type="ECO:0000259" key="1">
    <source>
        <dbReference type="Pfam" id="PF13649"/>
    </source>
</evidence>
<keyword evidence="2" id="KW-0489">Methyltransferase</keyword>
<dbReference type="Proteomes" id="UP001595698">
    <property type="component" value="Unassembled WGS sequence"/>
</dbReference>
<dbReference type="Pfam" id="PF13649">
    <property type="entry name" value="Methyltransf_25"/>
    <property type="match status" value="1"/>
</dbReference>
<gene>
    <name evidence="2" type="ORF">ACFOYY_39880</name>
</gene>
<dbReference type="Gene3D" id="3.40.50.150">
    <property type="entry name" value="Vaccinia Virus protein VP39"/>
    <property type="match status" value="1"/>
</dbReference>
<evidence type="ECO:0000313" key="3">
    <source>
        <dbReference type="Proteomes" id="UP001595698"/>
    </source>
</evidence>
<protein>
    <submittedName>
        <fullName evidence="2">Class I SAM-dependent methyltransferase</fullName>
        <ecNumber evidence="2">2.1.-.-</ecNumber>
    </submittedName>
</protein>
<keyword evidence="3" id="KW-1185">Reference proteome</keyword>
<feature type="domain" description="Methyltransferase" evidence="1">
    <location>
        <begin position="82"/>
        <end position="172"/>
    </location>
</feature>
<organism evidence="2 3">
    <name type="scientific">Streptosporangium jomthongense</name>
    <dbReference type="NCBI Taxonomy" id="1193683"/>
    <lineage>
        <taxon>Bacteria</taxon>
        <taxon>Bacillati</taxon>
        <taxon>Actinomycetota</taxon>
        <taxon>Actinomycetes</taxon>
        <taxon>Streptosporangiales</taxon>
        <taxon>Streptosporangiaceae</taxon>
        <taxon>Streptosporangium</taxon>
    </lineage>
</organism>
<dbReference type="SUPFAM" id="SSF53335">
    <property type="entry name" value="S-adenosyl-L-methionine-dependent methyltransferases"/>
    <property type="match status" value="1"/>
</dbReference>
<proteinExistence type="predicted"/>
<dbReference type="GO" id="GO:0032259">
    <property type="term" value="P:methylation"/>
    <property type="evidence" value="ECO:0007669"/>
    <property type="project" value="UniProtKB-KW"/>
</dbReference>